<dbReference type="Proteomes" id="UP001318860">
    <property type="component" value="Unassembled WGS sequence"/>
</dbReference>
<reference evidence="2 3" key="1">
    <citation type="journal article" date="2021" name="Comput. Struct. Biotechnol. J.">
        <title>De novo genome assembly of the potent medicinal plant Rehmannia glutinosa using nanopore technology.</title>
        <authorList>
            <person name="Ma L."/>
            <person name="Dong C."/>
            <person name="Song C."/>
            <person name="Wang X."/>
            <person name="Zheng X."/>
            <person name="Niu Y."/>
            <person name="Chen S."/>
            <person name="Feng W."/>
        </authorList>
    </citation>
    <scope>NUCLEOTIDE SEQUENCE [LARGE SCALE GENOMIC DNA]</scope>
    <source>
        <strain evidence="2">DH-2019</strain>
    </source>
</reference>
<accession>A0ABR0VWV5</accession>
<comment type="caution">
    <text evidence="2">The sequence shown here is derived from an EMBL/GenBank/DDBJ whole genome shotgun (WGS) entry which is preliminary data.</text>
</comment>
<dbReference type="InterPro" id="IPR040256">
    <property type="entry name" value="At4g02000-like"/>
</dbReference>
<keyword evidence="3" id="KW-1185">Reference proteome</keyword>
<sequence>MVWKIREEGDPNIPKETDALDYGPNSEYYTIRMHYSGMFLDFGKNLYVDGKIAHIDGGHTDEMSLIELNFMNAEIGLKNFVAFHCSRGGVNECDDSYLIETDLDVLNMVTFVDENRMVGFFVEHEKLNTYIQSTCLDNPSQNFPTINEPLQFVGDNYDSLEVGVGGGEEQKMHANVSNVCDGVDSNDNDEQSLGSHSSVSDVFMDSEGDISDDDGIFDNNDLDVEWGGLHMSKAKRMVFKNGVGSDSEQYAMMWSYAEEIRNSNPGTTVKIKCKLVDGIDGNNCMYPFAYAIVEKEKKILALVYGVAYPGFANKQPLSLDYHVEWGFEIIDVSADGFFFVFEDPREIEKVLSLEPWTFNRSLLVLKEFEGLNSKDVDDIQYTRFWVQIHNLPDVWMTNKIGCVVGDGLVIEFHVDADSEGRCIGPYFRVRVLIDISKPLRRGAPIRLRLKGDCT</sequence>
<dbReference type="PANTHER" id="PTHR31286">
    <property type="entry name" value="GLYCINE-RICH CELL WALL STRUCTURAL PROTEIN 1.8-LIKE"/>
    <property type="match status" value="1"/>
</dbReference>
<feature type="domain" description="PB1-like" evidence="1">
    <location>
        <begin position="27"/>
        <end position="124"/>
    </location>
</feature>
<dbReference type="EMBL" id="JABTTQ020000645">
    <property type="protein sequence ID" value="KAK6138781.1"/>
    <property type="molecule type" value="Genomic_DNA"/>
</dbReference>
<protein>
    <recommendedName>
        <fullName evidence="1">PB1-like domain-containing protein</fullName>
    </recommendedName>
</protein>
<organism evidence="2 3">
    <name type="scientific">Rehmannia glutinosa</name>
    <name type="common">Chinese foxglove</name>
    <dbReference type="NCBI Taxonomy" id="99300"/>
    <lineage>
        <taxon>Eukaryota</taxon>
        <taxon>Viridiplantae</taxon>
        <taxon>Streptophyta</taxon>
        <taxon>Embryophyta</taxon>
        <taxon>Tracheophyta</taxon>
        <taxon>Spermatophyta</taxon>
        <taxon>Magnoliopsida</taxon>
        <taxon>eudicotyledons</taxon>
        <taxon>Gunneridae</taxon>
        <taxon>Pentapetalae</taxon>
        <taxon>asterids</taxon>
        <taxon>lamiids</taxon>
        <taxon>Lamiales</taxon>
        <taxon>Orobanchaceae</taxon>
        <taxon>Rehmannieae</taxon>
        <taxon>Rehmannia</taxon>
    </lineage>
</organism>
<evidence type="ECO:0000313" key="3">
    <source>
        <dbReference type="Proteomes" id="UP001318860"/>
    </source>
</evidence>
<proteinExistence type="predicted"/>
<evidence type="ECO:0000259" key="1">
    <source>
        <dbReference type="Pfam" id="PF26130"/>
    </source>
</evidence>
<dbReference type="PANTHER" id="PTHR31286:SF167">
    <property type="entry name" value="OS09G0268800 PROTEIN"/>
    <property type="match status" value="1"/>
</dbReference>
<evidence type="ECO:0000313" key="2">
    <source>
        <dbReference type="EMBL" id="KAK6138781.1"/>
    </source>
</evidence>
<gene>
    <name evidence="2" type="ORF">DH2020_027478</name>
</gene>
<dbReference type="InterPro" id="IPR058594">
    <property type="entry name" value="PB1-like_dom_pln"/>
</dbReference>
<name>A0ABR0VWV5_REHGL</name>
<dbReference type="Pfam" id="PF26130">
    <property type="entry name" value="PB1-like"/>
    <property type="match status" value="1"/>
</dbReference>